<dbReference type="RefSeq" id="WP_212697843.1">
    <property type="nucleotide sequence ID" value="NZ_CP058649.1"/>
</dbReference>
<sequence>MLKVVIIDDEPLVLEGLKGMVNWENYGFKVCGEALDGEEGYELIQTTNPDLVITDMRMPVMNGLELIERCYAMNMKAKFVILSGYSEFEYVKKALKLQTFQYLLKPIDNDEMHALLRDIKQCNLDERTQKERIQKDIHFVLHTSLKRLVSGECKASLCERIALILNLHHQHPLQLHYTLLWFQGEKRTSRKEDVREVLEQILPSVGHPIQLVVFDLDDKSAGVFLYGMGMTNHTIQSIYKMFYDRWSLRDDQVIAFITGLKRTLAAFKSIDQEIERLKKLHFYEEHQKIIMCHQDIPIKYSQDISTIHMQPLLRDLPYMSKKTLDYQLIAMFSQIKEEKIEPSILNLWAAHIKETLLTLSHPMPCKSKDSISNRTGNMPTAYTSYWILKKDISHLIHLIHQQHEDEDDRIQRIKAYVNKHYDKDIKLKMLSKTFQCNSTYIGQRFQKEVGMKYNAYVLHVRLKKAKELLLYTNKNIKEVAYATGFNNPDYFVLKFKEAEGHSPTVFRNQNIEQRGGIR</sequence>
<dbReference type="InterPro" id="IPR011006">
    <property type="entry name" value="CheY-like_superfamily"/>
</dbReference>
<dbReference type="GO" id="GO:0043565">
    <property type="term" value="F:sequence-specific DNA binding"/>
    <property type="evidence" value="ECO:0007669"/>
    <property type="project" value="InterPro"/>
</dbReference>
<dbReference type="Pfam" id="PF12833">
    <property type="entry name" value="HTH_18"/>
    <property type="match status" value="1"/>
</dbReference>
<evidence type="ECO:0000313" key="14">
    <source>
        <dbReference type="Proteomes" id="UP000683246"/>
    </source>
</evidence>
<dbReference type="EMBL" id="CP058649">
    <property type="protein sequence ID" value="QUI22359.1"/>
    <property type="molecule type" value="Genomic_DNA"/>
</dbReference>
<accession>A0A8J8MIP3</accession>
<feature type="domain" description="HTH araC/xylS-type" evidence="11">
    <location>
        <begin position="411"/>
        <end position="509"/>
    </location>
</feature>
<dbReference type="Gene3D" id="1.10.10.60">
    <property type="entry name" value="Homeodomain-like"/>
    <property type="match status" value="2"/>
</dbReference>
<keyword evidence="7" id="KW-0238">DNA-binding</keyword>
<evidence type="ECO:0000256" key="4">
    <source>
        <dbReference type="ARBA" id="ARBA00022553"/>
    </source>
</evidence>
<dbReference type="AlphaFoldDB" id="A0A8J8MIP3"/>
<dbReference type="PROSITE" id="PS01124">
    <property type="entry name" value="HTH_ARAC_FAMILY_2"/>
    <property type="match status" value="1"/>
</dbReference>
<dbReference type="PROSITE" id="PS50110">
    <property type="entry name" value="RESPONSE_REGULATORY"/>
    <property type="match status" value="1"/>
</dbReference>
<evidence type="ECO:0000256" key="5">
    <source>
        <dbReference type="ARBA" id="ARBA00023012"/>
    </source>
</evidence>
<feature type="domain" description="Response regulatory" evidence="12">
    <location>
        <begin position="3"/>
        <end position="120"/>
    </location>
</feature>
<evidence type="ECO:0000313" key="13">
    <source>
        <dbReference type="EMBL" id="QUI22359.1"/>
    </source>
</evidence>
<keyword evidence="3" id="KW-0963">Cytoplasm</keyword>
<keyword evidence="14" id="KW-1185">Reference proteome</keyword>
<keyword evidence="5" id="KW-0902">Two-component regulatory system</keyword>
<dbReference type="Pfam" id="PF00072">
    <property type="entry name" value="Response_reg"/>
    <property type="match status" value="1"/>
</dbReference>
<evidence type="ECO:0000256" key="6">
    <source>
        <dbReference type="ARBA" id="ARBA00023015"/>
    </source>
</evidence>
<dbReference type="InterPro" id="IPR018062">
    <property type="entry name" value="HTH_AraC-typ_CS"/>
</dbReference>
<dbReference type="KEGG" id="vpy:HZI73_08620"/>
<dbReference type="GO" id="GO:0005737">
    <property type="term" value="C:cytoplasm"/>
    <property type="evidence" value="ECO:0007669"/>
    <property type="project" value="UniProtKB-SubCell"/>
</dbReference>
<keyword evidence="4 10" id="KW-0597">Phosphoprotein</keyword>
<dbReference type="InterPro" id="IPR018060">
    <property type="entry name" value="HTH_AraC"/>
</dbReference>
<dbReference type="SUPFAM" id="SSF52172">
    <property type="entry name" value="CheY-like"/>
    <property type="match status" value="1"/>
</dbReference>
<name>A0A8J8MIP3_9FIRM</name>
<dbReference type="InterPro" id="IPR051552">
    <property type="entry name" value="HptR"/>
</dbReference>
<evidence type="ECO:0000259" key="12">
    <source>
        <dbReference type="PROSITE" id="PS50110"/>
    </source>
</evidence>
<evidence type="ECO:0000256" key="8">
    <source>
        <dbReference type="ARBA" id="ARBA00023163"/>
    </source>
</evidence>
<evidence type="ECO:0000256" key="9">
    <source>
        <dbReference type="ARBA" id="ARBA00024867"/>
    </source>
</evidence>
<evidence type="ECO:0000256" key="10">
    <source>
        <dbReference type="PROSITE-ProRule" id="PRU00169"/>
    </source>
</evidence>
<gene>
    <name evidence="13" type="ORF">HZI73_08620</name>
</gene>
<keyword evidence="6" id="KW-0805">Transcription regulation</keyword>
<evidence type="ECO:0000256" key="2">
    <source>
        <dbReference type="ARBA" id="ARBA00018672"/>
    </source>
</evidence>
<organism evidence="13 14">
    <name type="scientific">Vallitalea pronyensis</name>
    <dbReference type="NCBI Taxonomy" id="1348613"/>
    <lineage>
        <taxon>Bacteria</taxon>
        <taxon>Bacillati</taxon>
        <taxon>Bacillota</taxon>
        <taxon>Clostridia</taxon>
        <taxon>Lachnospirales</taxon>
        <taxon>Vallitaleaceae</taxon>
        <taxon>Vallitalea</taxon>
    </lineage>
</organism>
<dbReference type="SMART" id="SM00448">
    <property type="entry name" value="REC"/>
    <property type="match status" value="1"/>
</dbReference>
<comment type="function">
    <text evidence="9">May play the central regulatory role in sporulation. It may be an element of the effector pathway responsible for the activation of sporulation genes in response to nutritional stress. Spo0A may act in concert with spo0H (a sigma factor) to control the expression of some genes that are critical to the sporulation process.</text>
</comment>
<dbReference type="CDD" id="cd17536">
    <property type="entry name" value="REC_YesN-like"/>
    <property type="match status" value="1"/>
</dbReference>
<keyword evidence="8" id="KW-0804">Transcription</keyword>
<dbReference type="InterPro" id="IPR009057">
    <property type="entry name" value="Homeodomain-like_sf"/>
</dbReference>
<dbReference type="InterPro" id="IPR001789">
    <property type="entry name" value="Sig_transdc_resp-reg_receiver"/>
</dbReference>
<dbReference type="PROSITE" id="PS00041">
    <property type="entry name" value="HTH_ARAC_FAMILY_1"/>
    <property type="match status" value="1"/>
</dbReference>
<dbReference type="PANTHER" id="PTHR42713:SF3">
    <property type="entry name" value="TRANSCRIPTIONAL REGULATORY PROTEIN HPTR"/>
    <property type="match status" value="1"/>
</dbReference>
<dbReference type="SMART" id="SM00342">
    <property type="entry name" value="HTH_ARAC"/>
    <property type="match status" value="1"/>
</dbReference>
<evidence type="ECO:0000259" key="11">
    <source>
        <dbReference type="PROSITE" id="PS01124"/>
    </source>
</evidence>
<evidence type="ECO:0000256" key="1">
    <source>
        <dbReference type="ARBA" id="ARBA00004496"/>
    </source>
</evidence>
<protein>
    <recommendedName>
        <fullName evidence="2">Stage 0 sporulation protein A homolog</fullName>
    </recommendedName>
</protein>
<dbReference type="PANTHER" id="PTHR42713">
    <property type="entry name" value="HISTIDINE KINASE-RELATED"/>
    <property type="match status" value="1"/>
</dbReference>
<comment type="subcellular location">
    <subcellularLocation>
        <location evidence="1">Cytoplasm</location>
    </subcellularLocation>
</comment>
<dbReference type="SUPFAM" id="SSF46689">
    <property type="entry name" value="Homeodomain-like"/>
    <property type="match status" value="1"/>
</dbReference>
<reference evidence="13" key="1">
    <citation type="submission" date="2020-07" db="EMBL/GenBank/DDBJ databases">
        <title>Vallitalea pronyensis genome.</title>
        <authorList>
            <person name="Postec A."/>
        </authorList>
    </citation>
    <scope>NUCLEOTIDE SEQUENCE</scope>
    <source>
        <strain evidence="13">FatNI3</strain>
    </source>
</reference>
<dbReference type="Gene3D" id="3.40.50.2300">
    <property type="match status" value="1"/>
</dbReference>
<dbReference type="GO" id="GO:0003700">
    <property type="term" value="F:DNA-binding transcription factor activity"/>
    <property type="evidence" value="ECO:0007669"/>
    <property type="project" value="InterPro"/>
</dbReference>
<dbReference type="Proteomes" id="UP000683246">
    <property type="component" value="Chromosome"/>
</dbReference>
<feature type="modified residue" description="4-aspartylphosphate" evidence="10">
    <location>
        <position position="55"/>
    </location>
</feature>
<proteinExistence type="predicted"/>
<evidence type="ECO:0000256" key="3">
    <source>
        <dbReference type="ARBA" id="ARBA00022490"/>
    </source>
</evidence>
<dbReference type="GO" id="GO:0000160">
    <property type="term" value="P:phosphorelay signal transduction system"/>
    <property type="evidence" value="ECO:0007669"/>
    <property type="project" value="UniProtKB-KW"/>
</dbReference>
<evidence type="ECO:0000256" key="7">
    <source>
        <dbReference type="ARBA" id="ARBA00023125"/>
    </source>
</evidence>